<keyword evidence="2" id="KW-0812">Transmembrane</keyword>
<feature type="transmembrane region" description="Helical" evidence="2">
    <location>
        <begin position="94"/>
        <end position="115"/>
    </location>
</feature>
<evidence type="ECO:0000256" key="1">
    <source>
        <dbReference type="SAM" id="MobiDB-lite"/>
    </source>
</evidence>
<evidence type="ECO:0000313" key="4">
    <source>
        <dbReference type="Proteomes" id="UP000242877"/>
    </source>
</evidence>
<name>A0A167VZK7_9EURO</name>
<feature type="compositionally biased region" description="Gly residues" evidence="1">
    <location>
        <begin position="182"/>
        <end position="194"/>
    </location>
</feature>
<feature type="transmembrane region" description="Helical" evidence="2">
    <location>
        <begin position="31"/>
        <end position="50"/>
    </location>
</feature>
<dbReference type="Proteomes" id="UP000242877">
    <property type="component" value="Unassembled WGS sequence"/>
</dbReference>
<evidence type="ECO:0000256" key="2">
    <source>
        <dbReference type="SAM" id="Phobius"/>
    </source>
</evidence>
<sequence>MHGFIEHKYLVDRGLERLSNRFLLEGSELSINWPAVASFVIYSSIFIIVYPITFTFSILIDILYYVPLLLFYLIKTGLKVIYWPISWLAIFEPLYIYLSFAILIGLFAGLILYGISEVIQACLDKVSTYFGASVPLYRRTGPTAAAQTSLLMMKQKSSEFGDSYIHDWMDIGDEHWAMGSGLGSGSGSGSGSGTGTDYYHPRRTDGTSEEEEEDETRRRRNLQAKKSRVLWRSPPAWELALFPLSRMEELDRDEPNYDSEEEEGE</sequence>
<keyword evidence="2" id="KW-0472">Membrane</keyword>
<feature type="transmembrane region" description="Helical" evidence="2">
    <location>
        <begin position="62"/>
        <end position="82"/>
    </location>
</feature>
<dbReference type="EMBL" id="AZGZ01000027">
    <property type="protein sequence ID" value="KZZ88225.1"/>
    <property type="molecule type" value="Genomic_DNA"/>
</dbReference>
<dbReference type="AlphaFoldDB" id="A0A167VZK7"/>
<feature type="region of interest" description="Disordered" evidence="1">
    <location>
        <begin position="182"/>
        <end position="225"/>
    </location>
</feature>
<proteinExistence type="predicted"/>
<evidence type="ECO:0000313" key="3">
    <source>
        <dbReference type="EMBL" id="KZZ88225.1"/>
    </source>
</evidence>
<reference evidence="3 4" key="1">
    <citation type="journal article" date="2016" name="Genome Biol. Evol.">
        <title>Divergent and convergent evolution of fungal pathogenicity.</title>
        <authorList>
            <person name="Shang Y."/>
            <person name="Xiao G."/>
            <person name="Zheng P."/>
            <person name="Cen K."/>
            <person name="Zhan S."/>
            <person name="Wang C."/>
        </authorList>
    </citation>
    <scope>NUCLEOTIDE SEQUENCE [LARGE SCALE GENOMIC DNA]</scope>
    <source>
        <strain evidence="3 4">ARSEF 7405</strain>
    </source>
</reference>
<protein>
    <submittedName>
        <fullName evidence="3">Uncharacterized protein</fullName>
    </submittedName>
</protein>
<accession>A0A167VZK7</accession>
<organism evidence="3 4">
    <name type="scientific">Ascosphaera apis ARSEF 7405</name>
    <dbReference type="NCBI Taxonomy" id="392613"/>
    <lineage>
        <taxon>Eukaryota</taxon>
        <taxon>Fungi</taxon>
        <taxon>Dikarya</taxon>
        <taxon>Ascomycota</taxon>
        <taxon>Pezizomycotina</taxon>
        <taxon>Eurotiomycetes</taxon>
        <taxon>Eurotiomycetidae</taxon>
        <taxon>Onygenales</taxon>
        <taxon>Ascosphaeraceae</taxon>
        <taxon>Ascosphaera</taxon>
    </lineage>
</organism>
<dbReference type="OrthoDB" id="10556371at2759"/>
<keyword evidence="4" id="KW-1185">Reference proteome</keyword>
<gene>
    <name evidence="3" type="ORF">AAP_05046</name>
</gene>
<feature type="region of interest" description="Disordered" evidence="1">
    <location>
        <begin position="242"/>
        <end position="265"/>
    </location>
</feature>
<feature type="compositionally biased region" description="Acidic residues" evidence="1">
    <location>
        <begin position="256"/>
        <end position="265"/>
    </location>
</feature>
<feature type="compositionally biased region" description="Basic and acidic residues" evidence="1">
    <location>
        <begin position="246"/>
        <end position="255"/>
    </location>
</feature>
<dbReference type="VEuPathDB" id="FungiDB:AAP_05046"/>
<keyword evidence="2" id="KW-1133">Transmembrane helix</keyword>
<comment type="caution">
    <text evidence="3">The sequence shown here is derived from an EMBL/GenBank/DDBJ whole genome shotgun (WGS) entry which is preliminary data.</text>
</comment>